<evidence type="ECO:0000313" key="2">
    <source>
        <dbReference type="EMBL" id="GMF58368.1"/>
    </source>
</evidence>
<feature type="compositionally biased region" description="Polar residues" evidence="1">
    <location>
        <begin position="64"/>
        <end position="79"/>
    </location>
</feature>
<comment type="caution">
    <text evidence="2">The sequence shown here is derived from an EMBL/GenBank/DDBJ whole genome shotgun (WGS) entry which is preliminary data.</text>
</comment>
<feature type="region of interest" description="Disordered" evidence="1">
    <location>
        <begin position="178"/>
        <end position="215"/>
    </location>
</feature>
<proteinExistence type="predicted"/>
<protein>
    <submittedName>
        <fullName evidence="2">Unnamed protein product</fullName>
    </submittedName>
</protein>
<sequence>MTCLFCADSTELRRLLAQYTQAAADYEKRKAEAKENPQFCQRTISLPTRHSPDSEPDDGLTENYPESTSTPTRPASVRSTPEPGKTPPKIRFSFHDWHDILLLNAVLADEGVITATGERLPCWKDITVSLKCHGLDVKTHELCARLQQMVDMYQKESGSWDLESLADKQKLLREYCTQLNGGKGQGSRTRNDDYSSRPEPEVHDNDSFSDPETTAVVPERAGPTQTDAFIETSQRNRSAILGANPSQTHNSVAISAQTSTAASAPANQFLSIARLSPYLDSPVISIQTTESFSVPSATRGLATTLSEADSEKADFAEPSWKRQKLEIETILERFVSEQSEYQKEKRDQEHIRLSGQQDLQRQTIELQKRALDMQEKSISMQDRLVSLMEKIMDKIT</sequence>
<accession>A0A9W6YC42</accession>
<dbReference type="Proteomes" id="UP001165121">
    <property type="component" value="Unassembled WGS sequence"/>
</dbReference>
<dbReference type="EMBL" id="BSXT01004649">
    <property type="protein sequence ID" value="GMF58368.1"/>
    <property type="molecule type" value="Genomic_DNA"/>
</dbReference>
<name>A0A9W6YC42_9STRA</name>
<feature type="compositionally biased region" description="Polar residues" evidence="1">
    <location>
        <begin position="38"/>
        <end position="48"/>
    </location>
</feature>
<dbReference type="OrthoDB" id="126832at2759"/>
<reference evidence="2" key="1">
    <citation type="submission" date="2023-04" db="EMBL/GenBank/DDBJ databases">
        <title>Phytophthora fragariaefolia NBRC 109709.</title>
        <authorList>
            <person name="Ichikawa N."/>
            <person name="Sato H."/>
            <person name="Tonouchi N."/>
        </authorList>
    </citation>
    <scope>NUCLEOTIDE SEQUENCE</scope>
    <source>
        <strain evidence="2">NBRC 109709</strain>
    </source>
</reference>
<evidence type="ECO:0000313" key="3">
    <source>
        <dbReference type="Proteomes" id="UP001165121"/>
    </source>
</evidence>
<organism evidence="2 3">
    <name type="scientific">Phytophthora fragariaefolia</name>
    <dbReference type="NCBI Taxonomy" id="1490495"/>
    <lineage>
        <taxon>Eukaryota</taxon>
        <taxon>Sar</taxon>
        <taxon>Stramenopiles</taxon>
        <taxon>Oomycota</taxon>
        <taxon>Peronosporomycetes</taxon>
        <taxon>Peronosporales</taxon>
        <taxon>Peronosporaceae</taxon>
        <taxon>Phytophthora</taxon>
    </lineage>
</organism>
<gene>
    <name evidence="2" type="ORF">Pfra01_002503900</name>
</gene>
<feature type="compositionally biased region" description="Basic and acidic residues" evidence="1">
    <location>
        <begin position="189"/>
        <end position="206"/>
    </location>
</feature>
<keyword evidence="3" id="KW-1185">Reference proteome</keyword>
<evidence type="ECO:0000256" key="1">
    <source>
        <dbReference type="SAM" id="MobiDB-lite"/>
    </source>
</evidence>
<feature type="region of interest" description="Disordered" evidence="1">
    <location>
        <begin position="28"/>
        <end position="88"/>
    </location>
</feature>
<dbReference type="AlphaFoldDB" id="A0A9W6YC42"/>